<evidence type="ECO:0000256" key="6">
    <source>
        <dbReference type="SAM" id="MobiDB-lite"/>
    </source>
</evidence>
<dbReference type="OrthoDB" id="6346036at2759"/>
<evidence type="ECO:0000256" key="1">
    <source>
        <dbReference type="ARBA" id="ARBA00005234"/>
    </source>
</evidence>
<dbReference type="InterPro" id="IPR051947">
    <property type="entry name" value="Sentrin-specific_protease"/>
</dbReference>
<evidence type="ECO:0000259" key="7">
    <source>
        <dbReference type="PROSITE" id="PS50600"/>
    </source>
</evidence>
<accession>A0A5N5T2H8</accession>
<feature type="region of interest" description="Disordered" evidence="6">
    <location>
        <begin position="373"/>
        <end position="399"/>
    </location>
</feature>
<feature type="compositionally biased region" description="Low complexity" evidence="6">
    <location>
        <begin position="635"/>
        <end position="648"/>
    </location>
</feature>
<feature type="region of interest" description="Disordered" evidence="6">
    <location>
        <begin position="627"/>
        <end position="654"/>
    </location>
</feature>
<keyword evidence="5" id="KW-0378">Hydrolase</keyword>
<dbReference type="GO" id="GO:0016926">
    <property type="term" value="P:protein desumoylation"/>
    <property type="evidence" value="ECO:0007669"/>
    <property type="project" value="TreeGrafter"/>
</dbReference>
<keyword evidence="3 8" id="KW-0645">Protease</keyword>
<dbReference type="GO" id="GO:0070139">
    <property type="term" value="F:SUMO-specific endopeptidase activity"/>
    <property type="evidence" value="ECO:0007669"/>
    <property type="project" value="TreeGrafter"/>
</dbReference>
<dbReference type="InterPro" id="IPR003653">
    <property type="entry name" value="Peptidase_C48_C"/>
</dbReference>
<name>A0A5N5T2H8_9CRUS</name>
<dbReference type="PANTHER" id="PTHR46896:SF3">
    <property type="entry name" value="FI06413P-RELATED"/>
    <property type="match status" value="1"/>
</dbReference>
<dbReference type="InterPro" id="IPR038765">
    <property type="entry name" value="Papain-like_cys_pep_sf"/>
</dbReference>
<reference evidence="8 9" key="1">
    <citation type="journal article" date="2019" name="PLoS Biol.">
        <title>Sex chromosomes control vertical transmission of feminizing Wolbachia symbionts in an isopod.</title>
        <authorList>
            <person name="Becking T."/>
            <person name="Chebbi M.A."/>
            <person name="Giraud I."/>
            <person name="Moumen B."/>
            <person name="Laverre T."/>
            <person name="Caubet Y."/>
            <person name="Peccoud J."/>
            <person name="Gilbert C."/>
            <person name="Cordaux R."/>
        </authorList>
    </citation>
    <scope>NUCLEOTIDE SEQUENCE [LARGE SCALE GENOMIC DNA]</scope>
    <source>
        <strain evidence="8">ANa2</strain>
        <tissue evidence="8">Whole body excluding digestive tract and cuticle</tissue>
    </source>
</reference>
<evidence type="ECO:0000313" key="8">
    <source>
        <dbReference type="EMBL" id="KAB7500435.1"/>
    </source>
</evidence>
<sequence length="730" mass="83038">MWKKNQEPEVLTLSSDEDEENTTFSSIKNTLNVGSCETNSRICEPLNPKEPTIIPNSDYIDWQMYHENISCNKFEYSNSENSNFFVSLHCQSVRIGSYKVIPQEKLALSPKEIKIVVPPFAEEESQKRLTIIPESLQQSTIDLLRNIFNFSLLHRKTKEEIPLFEELTVKDANEILVRSSPVEIESLAINARPSTYETKTLLVFPAPPNKGGITITVDDYLCLKEEQFLNDVLIDFYLKWLHMEKLNSEDRERTHFFSTFFYKRLTAKPKNNHRPNYETDPKLSPAERRHARVQSWTKNVDIFSKDFLLIPINEKSHWFLAVICFPYLNGPVNAKTKEPIPVAEATLPNRRVSFPLLMTVRVIEMRPKVDDCELEDYDGDDDDSQYPESDQKTRSTKPDVPIQQPCILILDSISGSPRSRIVSTLRDYLSVEHTKRKKKSKIFTKDNMMGACPKVPQQTNYTDCGVFTLQYAESFFKTPLEDFRLPIRSIEDWFKQEVVAEKRMDIANLIKSLMDELKPNNGITLPSLCVSNQEETRGPVEDEKGSSQNNHDNGSVVEADVKDDKCSNNSNDISSQNCIDEVSSNNSNHSSKSMEVELSDAAEPLDINGFDFKNVPKIIVPIKNLSSSTPSTTRNCTSSDNDSNITNNNKDDVSVTKPVTRIGSTLSSNSCEVSTVKAKRISNSFQLLCDSYSNVDDDDNSDKEEEEDDDDEIFISGRNKRLKLSAAVNL</sequence>
<dbReference type="GO" id="GO:0006508">
    <property type="term" value="P:proteolysis"/>
    <property type="evidence" value="ECO:0007669"/>
    <property type="project" value="UniProtKB-KW"/>
</dbReference>
<evidence type="ECO:0000256" key="5">
    <source>
        <dbReference type="ARBA" id="ARBA00022801"/>
    </source>
</evidence>
<dbReference type="EMBL" id="SEYY01013969">
    <property type="protein sequence ID" value="KAB7500435.1"/>
    <property type="molecule type" value="Genomic_DNA"/>
</dbReference>
<evidence type="ECO:0000256" key="4">
    <source>
        <dbReference type="ARBA" id="ARBA00022786"/>
    </source>
</evidence>
<dbReference type="Pfam" id="PF02902">
    <property type="entry name" value="Peptidase_C48"/>
    <property type="match status" value="1"/>
</dbReference>
<dbReference type="Gene3D" id="3.40.395.10">
    <property type="entry name" value="Adenoviral Proteinase, Chain A"/>
    <property type="match status" value="1"/>
</dbReference>
<keyword evidence="9" id="KW-1185">Reference proteome</keyword>
<feature type="region of interest" description="Disordered" evidence="6">
    <location>
        <begin position="533"/>
        <end position="597"/>
    </location>
</feature>
<feature type="compositionally biased region" description="Acidic residues" evidence="6">
    <location>
        <begin position="373"/>
        <end position="385"/>
    </location>
</feature>
<dbReference type="PANTHER" id="PTHR46896">
    <property type="entry name" value="SENTRIN-SPECIFIC PROTEASE"/>
    <property type="match status" value="1"/>
</dbReference>
<evidence type="ECO:0000256" key="3">
    <source>
        <dbReference type="ARBA" id="ARBA00022670"/>
    </source>
</evidence>
<feature type="compositionally biased region" description="Low complexity" evidence="6">
    <location>
        <begin position="583"/>
        <end position="593"/>
    </location>
</feature>
<feature type="compositionally biased region" description="Basic and acidic residues" evidence="6">
    <location>
        <begin position="534"/>
        <end position="545"/>
    </location>
</feature>
<feature type="region of interest" description="Disordered" evidence="6">
    <location>
        <begin position="1"/>
        <end position="23"/>
    </location>
</feature>
<dbReference type="GO" id="GO:0005634">
    <property type="term" value="C:nucleus"/>
    <property type="evidence" value="ECO:0007669"/>
    <property type="project" value="TreeGrafter"/>
</dbReference>
<keyword evidence="4" id="KW-0833">Ubl conjugation pathway</keyword>
<feature type="domain" description="Ubiquitin-like protease family profile" evidence="7">
    <location>
        <begin position="213"/>
        <end position="475"/>
    </location>
</feature>
<dbReference type="AlphaFoldDB" id="A0A5N5T2H8"/>
<keyword evidence="2" id="KW-0597">Phosphoprotein</keyword>
<dbReference type="Proteomes" id="UP000326759">
    <property type="component" value="Unassembled WGS sequence"/>
</dbReference>
<evidence type="ECO:0000313" key="9">
    <source>
        <dbReference type="Proteomes" id="UP000326759"/>
    </source>
</evidence>
<feature type="compositionally biased region" description="Polar residues" evidence="6">
    <location>
        <begin position="567"/>
        <end position="578"/>
    </location>
</feature>
<dbReference type="SUPFAM" id="SSF54001">
    <property type="entry name" value="Cysteine proteinases"/>
    <property type="match status" value="1"/>
</dbReference>
<organism evidence="8 9">
    <name type="scientific">Armadillidium nasatum</name>
    <dbReference type="NCBI Taxonomy" id="96803"/>
    <lineage>
        <taxon>Eukaryota</taxon>
        <taxon>Metazoa</taxon>
        <taxon>Ecdysozoa</taxon>
        <taxon>Arthropoda</taxon>
        <taxon>Crustacea</taxon>
        <taxon>Multicrustacea</taxon>
        <taxon>Malacostraca</taxon>
        <taxon>Eumalacostraca</taxon>
        <taxon>Peracarida</taxon>
        <taxon>Isopoda</taxon>
        <taxon>Oniscidea</taxon>
        <taxon>Crinocheta</taxon>
        <taxon>Armadillidiidae</taxon>
        <taxon>Armadillidium</taxon>
    </lineage>
</organism>
<dbReference type="GO" id="GO:0005737">
    <property type="term" value="C:cytoplasm"/>
    <property type="evidence" value="ECO:0007669"/>
    <property type="project" value="TreeGrafter"/>
</dbReference>
<evidence type="ECO:0000256" key="2">
    <source>
        <dbReference type="ARBA" id="ARBA00022553"/>
    </source>
</evidence>
<protein>
    <submittedName>
        <fullName evidence="8">Sentrin-specific protease 7</fullName>
    </submittedName>
</protein>
<proteinExistence type="inferred from homology"/>
<gene>
    <name evidence="8" type="primary">SENP7</name>
    <name evidence="8" type="ORF">Anas_02163</name>
</gene>
<comment type="caution">
    <text evidence="8">The sequence shown here is derived from an EMBL/GenBank/DDBJ whole genome shotgun (WGS) entry which is preliminary data.</text>
</comment>
<comment type="similarity">
    <text evidence="1">Belongs to the peptidase C48 family.</text>
</comment>
<dbReference type="PROSITE" id="PS50600">
    <property type="entry name" value="ULP_PROTEASE"/>
    <property type="match status" value="1"/>
</dbReference>